<keyword evidence="2" id="KW-1185">Reference proteome</keyword>
<dbReference type="Proteomes" id="UP000644020">
    <property type="component" value="Unassembled WGS sequence"/>
</dbReference>
<name>A0A918T811_9ACTN</name>
<reference evidence="1" key="2">
    <citation type="submission" date="2020-09" db="EMBL/GenBank/DDBJ databases">
        <authorList>
            <person name="Sun Q."/>
            <person name="Ohkuma M."/>
        </authorList>
    </citation>
    <scope>NUCLEOTIDE SEQUENCE</scope>
    <source>
        <strain evidence="1">JCM 4518</strain>
    </source>
</reference>
<protein>
    <submittedName>
        <fullName evidence="1">Uncharacterized protein</fullName>
    </submittedName>
</protein>
<dbReference type="EMBL" id="BMUL01000025">
    <property type="protein sequence ID" value="GHB09378.1"/>
    <property type="molecule type" value="Genomic_DNA"/>
</dbReference>
<evidence type="ECO:0000313" key="2">
    <source>
        <dbReference type="Proteomes" id="UP000644020"/>
    </source>
</evidence>
<proteinExistence type="predicted"/>
<evidence type="ECO:0000313" key="1">
    <source>
        <dbReference type="EMBL" id="GHB09378.1"/>
    </source>
</evidence>
<dbReference type="AlphaFoldDB" id="A0A918T811"/>
<gene>
    <name evidence="1" type="ORF">GCM10010305_60450</name>
</gene>
<reference evidence="1" key="1">
    <citation type="journal article" date="2014" name="Int. J. Syst. Evol. Microbiol.">
        <title>Complete genome sequence of Corynebacterium casei LMG S-19264T (=DSM 44701T), isolated from a smear-ripened cheese.</title>
        <authorList>
            <consortium name="US DOE Joint Genome Institute (JGI-PGF)"/>
            <person name="Walter F."/>
            <person name="Albersmeier A."/>
            <person name="Kalinowski J."/>
            <person name="Ruckert C."/>
        </authorList>
    </citation>
    <scope>NUCLEOTIDE SEQUENCE</scope>
    <source>
        <strain evidence="1">JCM 4518</strain>
    </source>
</reference>
<organism evidence="1 2">
    <name type="scientific">Streptomyces termitum</name>
    <dbReference type="NCBI Taxonomy" id="67368"/>
    <lineage>
        <taxon>Bacteria</taxon>
        <taxon>Bacillati</taxon>
        <taxon>Actinomycetota</taxon>
        <taxon>Actinomycetes</taxon>
        <taxon>Kitasatosporales</taxon>
        <taxon>Streptomycetaceae</taxon>
        <taxon>Streptomyces</taxon>
    </lineage>
</organism>
<accession>A0A918T811</accession>
<sequence length="55" mass="5379">MCGGRTIVDCGVGTGVGDVEEGLGLAVDVVKPGLEGAFDEVDAAMGLLEAQGRSG</sequence>
<comment type="caution">
    <text evidence="1">The sequence shown here is derived from an EMBL/GenBank/DDBJ whole genome shotgun (WGS) entry which is preliminary data.</text>
</comment>